<evidence type="ECO:0000313" key="1">
    <source>
        <dbReference type="EMBL" id="GAX77290.1"/>
    </source>
</evidence>
<dbReference type="Proteomes" id="UP000232323">
    <property type="component" value="Unassembled WGS sequence"/>
</dbReference>
<reference evidence="1 2" key="1">
    <citation type="submission" date="2017-08" db="EMBL/GenBank/DDBJ databases">
        <title>Acidophilic green algal genome provides insights into adaptation to an acidic environment.</title>
        <authorList>
            <person name="Hirooka S."/>
            <person name="Hirose Y."/>
            <person name="Kanesaki Y."/>
            <person name="Higuchi S."/>
            <person name="Fujiwara T."/>
            <person name="Onuma R."/>
            <person name="Era A."/>
            <person name="Ohbayashi R."/>
            <person name="Uzuka A."/>
            <person name="Nozaki H."/>
            <person name="Yoshikawa H."/>
            <person name="Miyagishima S.Y."/>
        </authorList>
    </citation>
    <scope>NUCLEOTIDE SEQUENCE [LARGE SCALE GENOMIC DNA]</scope>
    <source>
        <strain evidence="1 2">NIES-2499</strain>
    </source>
</reference>
<dbReference type="EMBL" id="BEGY01000023">
    <property type="protein sequence ID" value="GAX77290.1"/>
    <property type="molecule type" value="Genomic_DNA"/>
</dbReference>
<dbReference type="OrthoDB" id="548306at2759"/>
<evidence type="ECO:0000313" key="2">
    <source>
        <dbReference type="Proteomes" id="UP000232323"/>
    </source>
</evidence>
<gene>
    <name evidence="1" type="ORF">CEUSTIGMA_g4736.t1</name>
</gene>
<proteinExistence type="predicted"/>
<comment type="caution">
    <text evidence="1">The sequence shown here is derived from an EMBL/GenBank/DDBJ whole genome shotgun (WGS) entry which is preliminary data.</text>
</comment>
<organism evidence="1 2">
    <name type="scientific">Chlamydomonas eustigma</name>
    <dbReference type="NCBI Taxonomy" id="1157962"/>
    <lineage>
        <taxon>Eukaryota</taxon>
        <taxon>Viridiplantae</taxon>
        <taxon>Chlorophyta</taxon>
        <taxon>core chlorophytes</taxon>
        <taxon>Chlorophyceae</taxon>
        <taxon>CS clade</taxon>
        <taxon>Chlamydomonadales</taxon>
        <taxon>Chlamydomonadaceae</taxon>
        <taxon>Chlamydomonas</taxon>
    </lineage>
</organism>
<protein>
    <submittedName>
        <fullName evidence="1">Uncharacterized protein</fullName>
    </submittedName>
</protein>
<sequence>MDFQQAESTPAETKTIGEDSLYTQNYIGLEPGEGIPKLLSTTLLGGGLSSNLTVLAQQLNTIMSTLNVANGVLSNVSYVLGLVNAALGIPVAAFQRDSSRLQFLISEYDFGQTLYTDYNSIIDSSDYIGEVEKYVNSWKSLQEQLMLNSDSVGQLQEQQKYLSVVHSIMKALASFTNTGTLKTG</sequence>
<keyword evidence="2" id="KW-1185">Reference proteome</keyword>
<name>A0A250X3E3_9CHLO</name>
<accession>A0A250X3E3</accession>
<dbReference type="AlphaFoldDB" id="A0A250X3E3"/>